<name>A0ABY5JE15_9GAMM</name>
<keyword evidence="2" id="KW-1185">Reference proteome</keyword>
<sequence>MTTNKQYAGARHCKPKQTSGAIFMEQARYLGDWYFAWCWRRKMRRLVNLEEFGQVRLGSASERVHAGAGMSLRMIAARQAEWRRSGPADD</sequence>
<protein>
    <recommendedName>
        <fullName evidence="3">Transposase</fullName>
    </recommendedName>
</protein>
<reference evidence="1" key="1">
    <citation type="submission" date="2021-05" db="EMBL/GenBank/DDBJ databases">
        <title>Complete genome sequence of Pseudomonas seleniipraecipitans strain D1-6.</title>
        <authorList>
            <person name="Lafi F."/>
            <person name="Eida A."/>
            <person name="Alam I."/>
            <person name="Hert H."/>
            <person name="Saad M."/>
        </authorList>
    </citation>
    <scope>NUCLEOTIDE SEQUENCE</scope>
    <source>
        <strain evidence="1">D1-6</strain>
    </source>
</reference>
<gene>
    <name evidence="1" type="ORF">D16iCDA_05325</name>
</gene>
<organism evidence="1 2">
    <name type="scientific">Phytopseudomonas seleniipraecipitans</name>
    <dbReference type="NCBI Taxonomy" id="640205"/>
    <lineage>
        <taxon>Bacteria</taxon>
        <taxon>Pseudomonadati</taxon>
        <taxon>Pseudomonadota</taxon>
        <taxon>Gammaproteobacteria</taxon>
        <taxon>Pseudomonadales</taxon>
        <taxon>Pseudomonadaceae</taxon>
        <taxon>Phytopseudomonas</taxon>
    </lineage>
</organism>
<dbReference type="Proteomes" id="UP000887421">
    <property type="component" value="Chromosome"/>
</dbReference>
<evidence type="ECO:0008006" key="3">
    <source>
        <dbReference type="Google" id="ProtNLM"/>
    </source>
</evidence>
<evidence type="ECO:0000313" key="1">
    <source>
        <dbReference type="EMBL" id="UUD65097.1"/>
    </source>
</evidence>
<dbReference type="EMBL" id="CP076114">
    <property type="protein sequence ID" value="UUD65097.1"/>
    <property type="molecule type" value="Genomic_DNA"/>
</dbReference>
<dbReference type="RefSeq" id="WP_070883245.1">
    <property type="nucleotide sequence ID" value="NZ_CP076114.1"/>
</dbReference>
<evidence type="ECO:0000313" key="2">
    <source>
        <dbReference type="Proteomes" id="UP000887421"/>
    </source>
</evidence>
<accession>A0ABY5JE15</accession>
<proteinExistence type="predicted"/>